<dbReference type="AlphaFoldDB" id="A0A1J1HJ91"/>
<name>A0A1J1HJ91_9DIPT</name>
<accession>A0A1J1HJ91</accession>
<reference evidence="1 2" key="1">
    <citation type="submission" date="2015-04" db="EMBL/GenBank/DDBJ databases">
        <authorList>
            <person name="Syromyatnikov M.Y."/>
            <person name="Popov V.N."/>
        </authorList>
    </citation>
    <scope>NUCLEOTIDE SEQUENCE [LARGE SCALE GENOMIC DNA]</scope>
</reference>
<gene>
    <name evidence="1" type="ORF">CLUMA_CG001870</name>
</gene>
<keyword evidence="2" id="KW-1185">Reference proteome</keyword>
<dbReference type="Proteomes" id="UP000183832">
    <property type="component" value="Unassembled WGS sequence"/>
</dbReference>
<protein>
    <submittedName>
        <fullName evidence="1">CLUMA_CG001870, isoform A</fullName>
    </submittedName>
</protein>
<evidence type="ECO:0000313" key="2">
    <source>
        <dbReference type="Proteomes" id="UP000183832"/>
    </source>
</evidence>
<dbReference type="EMBL" id="CVRI01000006">
    <property type="protein sequence ID" value="CRK88085.1"/>
    <property type="molecule type" value="Genomic_DNA"/>
</dbReference>
<sequence>MHKDGKDSFRKSITERDVNDGKEIDWKINVQQKHGGNDIPLVRFITLQRSVSLINLALSSCNDDDQDRKKRSIWRLLNKTRQTIKSINEKAKGKYESKIAI</sequence>
<evidence type="ECO:0000313" key="1">
    <source>
        <dbReference type="EMBL" id="CRK88085.1"/>
    </source>
</evidence>
<proteinExistence type="predicted"/>
<organism evidence="1 2">
    <name type="scientific">Clunio marinus</name>
    <dbReference type="NCBI Taxonomy" id="568069"/>
    <lineage>
        <taxon>Eukaryota</taxon>
        <taxon>Metazoa</taxon>
        <taxon>Ecdysozoa</taxon>
        <taxon>Arthropoda</taxon>
        <taxon>Hexapoda</taxon>
        <taxon>Insecta</taxon>
        <taxon>Pterygota</taxon>
        <taxon>Neoptera</taxon>
        <taxon>Endopterygota</taxon>
        <taxon>Diptera</taxon>
        <taxon>Nematocera</taxon>
        <taxon>Chironomoidea</taxon>
        <taxon>Chironomidae</taxon>
        <taxon>Clunio</taxon>
    </lineage>
</organism>